<protein>
    <submittedName>
        <fullName evidence="2">AraC family transcriptional regulator</fullName>
    </submittedName>
</protein>
<dbReference type="SUPFAM" id="SSF55136">
    <property type="entry name" value="Probable bacterial effector-binding domain"/>
    <property type="match status" value="1"/>
</dbReference>
<evidence type="ECO:0000313" key="2">
    <source>
        <dbReference type="EMBL" id="QIS23734.1"/>
    </source>
</evidence>
<accession>A0A6G9ZE56</accession>
<evidence type="ECO:0000313" key="3">
    <source>
        <dbReference type="Proteomes" id="UP000500953"/>
    </source>
</evidence>
<dbReference type="InterPro" id="IPR029441">
    <property type="entry name" value="Cass2"/>
</dbReference>
<dbReference type="Gene3D" id="3.20.80.10">
    <property type="entry name" value="Regulatory factor, effector binding domain"/>
    <property type="match status" value="1"/>
</dbReference>
<dbReference type="Pfam" id="PF14526">
    <property type="entry name" value="Cass2"/>
    <property type="match status" value="1"/>
</dbReference>
<proteinExistence type="predicted"/>
<sequence>MDFNVVERHETLVAGTVLRSPALAVEGPRRLKVEEAWKRNLARSLPGPPATAYVDHAPEIGSYLTHIVGYRCENLAALLPGDVLARVPGGRYARFIRSGDNLGDTIVSIWRSVWDLEAAGALVRAYTGDFEHYPDSKTVEVFVSLKEEGTIGEGDR</sequence>
<gene>
    <name evidence="2" type="ORF">F6W96_41090</name>
</gene>
<dbReference type="RefSeq" id="WP_167491054.1">
    <property type="nucleotide sequence ID" value="NZ_CP046173.1"/>
</dbReference>
<dbReference type="InterPro" id="IPR011256">
    <property type="entry name" value="Reg_factor_effector_dom_sf"/>
</dbReference>
<name>A0A6G9ZE56_9NOCA</name>
<dbReference type="AlphaFoldDB" id="A0A6G9ZE56"/>
<dbReference type="Proteomes" id="UP000500953">
    <property type="component" value="Chromosome"/>
</dbReference>
<organism evidence="2 3">
    <name type="scientific">Nocardia terpenica</name>
    <dbReference type="NCBI Taxonomy" id="455432"/>
    <lineage>
        <taxon>Bacteria</taxon>
        <taxon>Bacillati</taxon>
        <taxon>Actinomycetota</taxon>
        <taxon>Actinomycetes</taxon>
        <taxon>Mycobacteriales</taxon>
        <taxon>Nocardiaceae</taxon>
        <taxon>Nocardia</taxon>
    </lineage>
</organism>
<reference evidence="2 3" key="1">
    <citation type="journal article" date="2019" name="ACS Chem. Biol.">
        <title>Identification and Mobilization of a Cryptic Antibiotic Biosynthesis Gene Locus from a Human-Pathogenic Nocardia Isolate.</title>
        <authorList>
            <person name="Herisse M."/>
            <person name="Ishida K."/>
            <person name="Porter J.L."/>
            <person name="Howden B."/>
            <person name="Hertweck C."/>
            <person name="Stinear T.P."/>
            <person name="Pidot S.J."/>
        </authorList>
    </citation>
    <scope>NUCLEOTIDE SEQUENCE [LARGE SCALE GENOMIC DNA]</scope>
    <source>
        <strain evidence="2 3">AUSMDU00012715</strain>
    </source>
</reference>
<evidence type="ECO:0000259" key="1">
    <source>
        <dbReference type="Pfam" id="PF14526"/>
    </source>
</evidence>
<dbReference type="EMBL" id="CP046173">
    <property type="protein sequence ID" value="QIS23734.1"/>
    <property type="molecule type" value="Genomic_DNA"/>
</dbReference>
<feature type="domain" description="Integron-associated effector binding protein" evidence="1">
    <location>
        <begin position="35"/>
        <end position="137"/>
    </location>
</feature>